<dbReference type="CDD" id="cd05195">
    <property type="entry name" value="enoyl_red"/>
    <property type="match status" value="1"/>
</dbReference>
<gene>
    <name evidence="10" type="ORF">BHQ21_01750</name>
</gene>
<evidence type="ECO:0000259" key="9">
    <source>
        <dbReference type="PROSITE" id="PS52019"/>
    </source>
</evidence>
<dbReference type="GO" id="GO:0071770">
    <property type="term" value="P:DIM/DIP cell wall layer assembly"/>
    <property type="evidence" value="ECO:0007669"/>
    <property type="project" value="TreeGrafter"/>
</dbReference>
<dbReference type="Pfam" id="PF00109">
    <property type="entry name" value="ketoacyl-synt"/>
    <property type="match status" value="1"/>
</dbReference>
<dbReference type="SUPFAM" id="SSF51735">
    <property type="entry name" value="NAD(P)-binding Rossmann-fold domains"/>
    <property type="match status" value="3"/>
</dbReference>
<evidence type="ECO:0000256" key="6">
    <source>
        <dbReference type="PROSITE-ProRule" id="PRU01363"/>
    </source>
</evidence>
<feature type="domain" description="Carrier" evidence="7">
    <location>
        <begin position="2018"/>
        <end position="2093"/>
    </location>
</feature>
<dbReference type="SUPFAM" id="SSF55048">
    <property type="entry name" value="Probable ACP-binding domain of malonyl-CoA ACP transacylase"/>
    <property type="match status" value="1"/>
</dbReference>
<organism evidence="10 11">
    <name type="scientific">Mycobacterium sherrisii</name>
    <dbReference type="NCBI Taxonomy" id="243061"/>
    <lineage>
        <taxon>Bacteria</taxon>
        <taxon>Bacillati</taxon>
        <taxon>Actinomycetota</taxon>
        <taxon>Actinomycetes</taxon>
        <taxon>Mycobacteriales</taxon>
        <taxon>Mycobacteriaceae</taxon>
        <taxon>Mycobacterium</taxon>
        <taxon>Mycobacterium simiae complex</taxon>
    </lineage>
</organism>
<dbReference type="FunFam" id="3.40.50.720:FF:000209">
    <property type="entry name" value="Polyketide synthase Pks12"/>
    <property type="match status" value="1"/>
</dbReference>
<dbReference type="EMBL" id="MIHC01000002">
    <property type="protein sequence ID" value="ODR10435.1"/>
    <property type="molecule type" value="Genomic_DNA"/>
</dbReference>
<dbReference type="Gene3D" id="1.10.1200.10">
    <property type="entry name" value="ACP-like"/>
    <property type="match status" value="1"/>
</dbReference>
<evidence type="ECO:0000313" key="11">
    <source>
        <dbReference type="Proteomes" id="UP000094224"/>
    </source>
</evidence>
<dbReference type="Pfam" id="PF13602">
    <property type="entry name" value="ADH_zinc_N_2"/>
    <property type="match status" value="1"/>
</dbReference>
<dbReference type="GO" id="GO:0004312">
    <property type="term" value="F:fatty acid synthase activity"/>
    <property type="evidence" value="ECO:0007669"/>
    <property type="project" value="TreeGrafter"/>
</dbReference>
<evidence type="ECO:0000256" key="4">
    <source>
        <dbReference type="ARBA" id="ARBA00022857"/>
    </source>
</evidence>
<dbReference type="PANTHER" id="PTHR43775:SF37">
    <property type="entry name" value="SI:DKEY-61P9.11"/>
    <property type="match status" value="1"/>
</dbReference>
<dbReference type="SMART" id="SM00822">
    <property type="entry name" value="PKS_KR"/>
    <property type="match status" value="1"/>
</dbReference>
<keyword evidence="4" id="KW-0521">NADP</keyword>
<dbReference type="SUPFAM" id="SSF53901">
    <property type="entry name" value="Thiolase-like"/>
    <property type="match status" value="1"/>
</dbReference>
<dbReference type="InterPro" id="IPR016039">
    <property type="entry name" value="Thiolase-like"/>
</dbReference>
<dbReference type="InterPro" id="IPR049900">
    <property type="entry name" value="PKS_mFAS_DH"/>
</dbReference>
<dbReference type="GO" id="GO:0006633">
    <property type="term" value="P:fatty acid biosynthetic process"/>
    <property type="evidence" value="ECO:0007669"/>
    <property type="project" value="TreeGrafter"/>
</dbReference>
<dbReference type="InterPro" id="IPR016035">
    <property type="entry name" value="Acyl_Trfase/lysoPLipase"/>
</dbReference>
<dbReference type="SMART" id="SM00823">
    <property type="entry name" value="PKS_PP"/>
    <property type="match status" value="1"/>
</dbReference>
<dbReference type="InterPro" id="IPR020807">
    <property type="entry name" value="PKS_DH"/>
</dbReference>
<dbReference type="InterPro" id="IPR020841">
    <property type="entry name" value="PKS_Beta-ketoAc_synthase_dom"/>
</dbReference>
<dbReference type="RefSeq" id="WP_069398599.1">
    <property type="nucleotide sequence ID" value="NZ_MIHC01000002.1"/>
</dbReference>
<dbReference type="Gene3D" id="3.40.50.720">
    <property type="entry name" value="NAD(P)-binding Rossmann-like Domain"/>
    <property type="match status" value="3"/>
</dbReference>
<dbReference type="PANTHER" id="PTHR43775">
    <property type="entry name" value="FATTY ACID SYNTHASE"/>
    <property type="match status" value="1"/>
</dbReference>
<dbReference type="InterPro" id="IPR050091">
    <property type="entry name" value="PKS_NRPS_Biosynth_Enz"/>
</dbReference>
<dbReference type="InterPro" id="IPR032821">
    <property type="entry name" value="PKS_assoc"/>
</dbReference>
<dbReference type="SMART" id="SM00829">
    <property type="entry name" value="PKS_ER"/>
    <property type="match status" value="1"/>
</dbReference>
<dbReference type="InterPro" id="IPR049552">
    <property type="entry name" value="PKS_DH_N"/>
</dbReference>
<dbReference type="STRING" id="243061.AWC25_13395"/>
<reference evidence="11" key="1">
    <citation type="submission" date="2016-09" db="EMBL/GenBank/DDBJ databases">
        <authorList>
            <person name="Greninger A.L."/>
            <person name="Jerome K.R."/>
            <person name="Mcnair B."/>
            <person name="Wallis C."/>
            <person name="Fang F."/>
        </authorList>
    </citation>
    <scope>NUCLEOTIDE SEQUENCE [LARGE SCALE GENOMIC DNA]</scope>
    <source>
        <strain evidence="11">BC1_M4</strain>
    </source>
</reference>
<dbReference type="Gene3D" id="3.40.366.10">
    <property type="entry name" value="Malonyl-Coenzyme A Acyl Carrier Protein, domain 2"/>
    <property type="match status" value="1"/>
</dbReference>
<name>A0A1E3T814_9MYCO</name>
<dbReference type="InterPro" id="IPR057326">
    <property type="entry name" value="KR_dom"/>
</dbReference>
<dbReference type="InterPro" id="IPR009081">
    <property type="entry name" value="PP-bd_ACP"/>
</dbReference>
<dbReference type="InterPro" id="IPR042104">
    <property type="entry name" value="PKS_dehydratase_sf"/>
</dbReference>
<dbReference type="FunFam" id="3.30.70.250:FF:000003">
    <property type="entry name" value="Polyketide beta-ketoacyl synthase Pks3"/>
    <property type="match status" value="1"/>
</dbReference>
<dbReference type="InterPro" id="IPR049551">
    <property type="entry name" value="PKS_DH_C"/>
</dbReference>
<feature type="domain" description="Ketosynthase family 3 (KS3)" evidence="8">
    <location>
        <begin position="5"/>
        <end position="432"/>
    </location>
</feature>
<comment type="caution">
    <text evidence="10">The sequence shown here is derived from an EMBL/GenBank/DDBJ whole genome shotgun (WGS) entry which is preliminary data.</text>
</comment>
<evidence type="ECO:0000256" key="2">
    <source>
        <dbReference type="ARBA" id="ARBA00022553"/>
    </source>
</evidence>
<dbReference type="InterPro" id="IPR053386">
    <property type="entry name" value="MBFA_synthase"/>
</dbReference>
<dbReference type="InterPro" id="IPR020843">
    <property type="entry name" value="ER"/>
</dbReference>
<dbReference type="Gene3D" id="3.30.70.250">
    <property type="entry name" value="Malonyl-CoA ACP transacylase, ACP-binding"/>
    <property type="match status" value="1"/>
</dbReference>
<dbReference type="InterPro" id="IPR001227">
    <property type="entry name" value="Ac_transferase_dom_sf"/>
</dbReference>
<dbReference type="Gene3D" id="3.10.129.110">
    <property type="entry name" value="Polyketide synthase dehydratase"/>
    <property type="match status" value="1"/>
</dbReference>
<dbReference type="CDD" id="cd00833">
    <property type="entry name" value="PKS"/>
    <property type="match status" value="1"/>
</dbReference>
<dbReference type="Proteomes" id="UP000094224">
    <property type="component" value="Unassembled WGS sequence"/>
</dbReference>
<feature type="region of interest" description="N-terminal hotdog fold" evidence="6">
    <location>
        <begin position="895"/>
        <end position="1015"/>
    </location>
</feature>
<dbReference type="Pfam" id="PF08659">
    <property type="entry name" value="KR"/>
    <property type="match status" value="1"/>
</dbReference>
<keyword evidence="3" id="KW-0808">Transferase</keyword>
<evidence type="ECO:0000259" key="7">
    <source>
        <dbReference type="PROSITE" id="PS50075"/>
    </source>
</evidence>
<dbReference type="GO" id="GO:0005886">
    <property type="term" value="C:plasma membrane"/>
    <property type="evidence" value="ECO:0007669"/>
    <property type="project" value="TreeGrafter"/>
</dbReference>
<dbReference type="Pfam" id="PF00698">
    <property type="entry name" value="Acyl_transf_1"/>
    <property type="match status" value="1"/>
</dbReference>
<dbReference type="SUPFAM" id="SSF50129">
    <property type="entry name" value="GroES-like"/>
    <property type="match status" value="1"/>
</dbReference>
<keyword evidence="11" id="KW-1185">Reference proteome</keyword>
<dbReference type="PROSITE" id="PS52019">
    <property type="entry name" value="PKS_MFAS_DH"/>
    <property type="match status" value="1"/>
</dbReference>
<dbReference type="InterPro" id="IPR011032">
    <property type="entry name" value="GroES-like_sf"/>
</dbReference>
<dbReference type="NCBIfam" id="NF041183">
    <property type="entry name" value="Pks2_ls1_myc"/>
    <property type="match status" value="1"/>
</dbReference>
<dbReference type="Gene3D" id="3.90.180.10">
    <property type="entry name" value="Medium-chain alcohol dehydrogenases, catalytic domain"/>
    <property type="match status" value="1"/>
</dbReference>
<dbReference type="InterPro" id="IPR020806">
    <property type="entry name" value="PKS_PP-bd"/>
</dbReference>
<evidence type="ECO:0000256" key="1">
    <source>
        <dbReference type="ARBA" id="ARBA00022450"/>
    </source>
</evidence>
<dbReference type="InterPro" id="IPR014043">
    <property type="entry name" value="Acyl_transferase_dom"/>
</dbReference>
<dbReference type="SMART" id="SM00826">
    <property type="entry name" value="PKS_DH"/>
    <property type="match status" value="1"/>
</dbReference>
<dbReference type="Pfam" id="PF08240">
    <property type="entry name" value="ADH_N"/>
    <property type="match status" value="1"/>
</dbReference>
<protein>
    <submittedName>
        <fullName evidence="10">Polyketide synthase</fullName>
    </submittedName>
</protein>
<dbReference type="Pfam" id="PF00550">
    <property type="entry name" value="PP-binding"/>
    <property type="match status" value="1"/>
</dbReference>
<evidence type="ECO:0000256" key="3">
    <source>
        <dbReference type="ARBA" id="ARBA00022679"/>
    </source>
</evidence>
<dbReference type="Pfam" id="PF16197">
    <property type="entry name" value="KAsynt_C_assoc"/>
    <property type="match status" value="1"/>
</dbReference>
<dbReference type="InterPro" id="IPR014031">
    <property type="entry name" value="Ketoacyl_synth_C"/>
</dbReference>
<dbReference type="Pfam" id="PF14765">
    <property type="entry name" value="PS-DH"/>
    <property type="match status" value="1"/>
</dbReference>
<dbReference type="InterPro" id="IPR014030">
    <property type="entry name" value="Ketoacyl_synth_N"/>
</dbReference>
<keyword evidence="5" id="KW-0511">Multifunctional enzyme</keyword>
<dbReference type="SMART" id="SM01294">
    <property type="entry name" value="PKS_PP_betabranch"/>
    <property type="match status" value="1"/>
</dbReference>
<evidence type="ECO:0000313" key="10">
    <source>
        <dbReference type="EMBL" id="ODR10435.1"/>
    </source>
</evidence>
<dbReference type="PROSITE" id="PS52004">
    <property type="entry name" value="KS3_2"/>
    <property type="match status" value="1"/>
</dbReference>
<sequence>MQSRVTPIAVIGMGCRLPGGIDSPDAFWRALLRGDDLVTEIPPDRWDVEDHYDPERGVPDRSVSRWGGFIDDVGGFDAAFFGFGEREATAIDPQHRLLLETSWEAIEHAGIVPASLSGSRTGVFIGLCQQDYTLMTGDAGVLGDAYGYTCTPFSMASGRIAYGLGLQGPAITMDTSCSSGLLAVHLACRSLDSGESDLALAGGAMLVLDPRVSTSASGQGMLSPTGRCHTFDVAADGFVRSDGCAVVMLKRLPDAERDGDRILAVVRGTAANQDGRSETITTPSRTAQATVYRAALEAAGVDPSTVGVVEAHGTGTPKGDPLEFASLAEVYGAAGNRVALGSAKSNVGHTEAAAGAVGLVKAVLELRHGLVPPMAHFTRLPDELARIDTGLFVPQEVTPWPDKGDARGPVPRRAGVTSFGMSGTNVHAVLEQAPDASGAPAERPAPGALVVPLSSTSAGELRRTAGRLADWLAAQECGVRPVDLAYTLARRRGHRTVRTAVVAGNSVDDLVDKLREIACSQTPYPPAAGHDDRGPVWIFSGQGSQWAGMGAELLANEPAFAATVARAEPLIAAESGFSVTEAMSAAETVTGIGRVQPTLFAFQVAMAEAMRCHGVRPGAVIGHSMGEIAAAVVAGALSLQDGVKVICRRSELMSRVAGAGAMATVELPARQVRDELATRGIADVVVSVIASPNSVVIGGAAHRVRDLVAGWEARDVMAREVAVDVASHSSQVDPILAELAERLADLAPSAPVVPCYSATLDDPRVAPTFDAGYWVNNLRGSVKFAAAVQAALDDGHRVFAEPSPHPLLTRAVEQTAAAADIVVQALAGLRREQPVPHGLLGFLGDLYSAGAAIDFAALYPAGRLVDAPLPTWTRQRLLVESDGSTGRGEPTVAVHPLLGAHVRLPEEPERHAWQGEIGTATLPWLADHRVNGVAVFPGAGFCEMALAGAAQIFGPDAEVRDVRFEQMLLLDDETPASAVASIKDAGVAAFAVDTDRDGERSRSATATLCRAADAGAEEQPQRRDIAALLATHPQRTDGAALRRAFAERGVDYGPAFAGLVSACNAAGKSRTVVAEVELPRAVRSQQGGYGVHPALLDACFQTVLAHPAIKDAAHVGLLLPVSVARLRRYAPVRGTRYCQARIVSASESALQVDLDLLDETGAVVLAVEGLRMTAGGGAADQLMTERLLTVEWQRQTLPPVPERPVGSWLLITPAESDLLGSRLADALKSLAAQPCTLIWPRQADHAAKTAELSAVVRGGLDGVVIVCPPPGGPPDEPGLLAGREQVRHLVRMIRELPEMSAEPPRLYVLTRRAQLVRGDDDPNLVQAGLRGLLRVVGAENPQLRTTQIDLAAEDDIELVAQELLSGTPEDETAWRGGQWYTARLRCTPLAADERRTTTVRHETEQLRAVVRHPGDLQTLEFVALDRTAPRAGEVEIAVDAASVNFAEVIAALGRYPDLEGRPHQLGFDVGGVVARVGDGVTGLHVGDRVGGFAGFGNGSWGTFVTCDARLVVGLPAAVTTVQAAAAATAYGTAWYGLCELARICAEDKVLIHSGTGGVGQAAIAIARRAGADVFATAGSPERRELLQRMGIEHVYDSRSTAFAEQIRRDTDGYGVDIVLNSLTGAAQQAGIELLAYGGRFVEIGKRDIYADARLGLFPFRRNLSFYAVDLALLTHTHPGRVQQLLRTLYQRIADGELPVPTCTEYPLSEAATAIRVMSGAEHTGKLVLTVPRAGRTDAVLLPERAPVFRNDGAYIVTGGLGGLGLFLAGQMASRNGKAGCGRIVLTARSAPTPKARQAIERLRANGTDVVVHSGNIAEPETAAAVVAAATATGLPLRGVLHAAAVVEDAVLANITDELIDKDWAPKVNGVWNLHHATAGQPLDWFCSFSSVAALFGSAGQGAYAAASSWLDAFTRWRRSQGLPATAIAWGAWGEIGRATFLAAGGRTTMIAPDEGARAFETLLRYDRTYTGYVPTTGAPWLAALVARSPFAEAFRDSGDQHGAESSALRDELRALAPDEWPARLRRLIADQTGLILRRAIDPDRPFAEHGLDSLGNLELRTRIEAETGIRLTPKTIATYNSARALGAHLSEALAAEEAHLAAPG</sequence>
<dbReference type="PROSITE" id="PS50075">
    <property type="entry name" value="CARRIER"/>
    <property type="match status" value="1"/>
</dbReference>
<dbReference type="GO" id="GO:0031177">
    <property type="term" value="F:phosphopantetheine binding"/>
    <property type="evidence" value="ECO:0007669"/>
    <property type="project" value="InterPro"/>
</dbReference>
<dbReference type="InterPro" id="IPR016036">
    <property type="entry name" value="Malonyl_transacylase_ACP-bd"/>
</dbReference>
<dbReference type="FunFam" id="3.40.47.10:FF:000019">
    <property type="entry name" value="Polyketide synthase type I"/>
    <property type="match status" value="1"/>
</dbReference>
<dbReference type="SUPFAM" id="SSF47336">
    <property type="entry name" value="ACP-like"/>
    <property type="match status" value="1"/>
</dbReference>
<keyword evidence="1" id="KW-0596">Phosphopantetheine</keyword>
<dbReference type="Pfam" id="PF02801">
    <property type="entry name" value="Ketoacyl-synt_C"/>
    <property type="match status" value="1"/>
</dbReference>
<dbReference type="GO" id="GO:0005737">
    <property type="term" value="C:cytoplasm"/>
    <property type="evidence" value="ECO:0007669"/>
    <property type="project" value="TreeGrafter"/>
</dbReference>
<dbReference type="InterPro" id="IPR013154">
    <property type="entry name" value="ADH-like_N"/>
</dbReference>
<dbReference type="SUPFAM" id="SSF52151">
    <property type="entry name" value="FabD/lysophospholipase-like"/>
    <property type="match status" value="1"/>
</dbReference>
<feature type="active site" description="Proton donor; for dehydratase activity" evidence="6">
    <location>
        <position position="1097"/>
    </location>
</feature>
<dbReference type="InterPro" id="IPR013968">
    <property type="entry name" value="PKS_KR"/>
</dbReference>
<proteinExistence type="predicted"/>
<keyword evidence="2" id="KW-0597">Phosphoprotein</keyword>
<dbReference type="SMART" id="SM00825">
    <property type="entry name" value="PKS_KS"/>
    <property type="match status" value="1"/>
</dbReference>
<feature type="domain" description="PKS/mFAS DH" evidence="9">
    <location>
        <begin position="895"/>
        <end position="1181"/>
    </location>
</feature>
<feature type="active site" description="Proton acceptor; for dehydratase activity" evidence="6">
    <location>
        <position position="928"/>
    </location>
</feature>
<accession>A0A1E3T814</accession>
<dbReference type="Gene3D" id="3.40.47.10">
    <property type="match status" value="1"/>
</dbReference>
<feature type="region of interest" description="C-terminal hotdog fold" evidence="6">
    <location>
        <begin position="1033"/>
        <end position="1181"/>
    </location>
</feature>
<dbReference type="InterPro" id="IPR036736">
    <property type="entry name" value="ACP-like_sf"/>
</dbReference>
<evidence type="ECO:0000259" key="8">
    <source>
        <dbReference type="PROSITE" id="PS52004"/>
    </source>
</evidence>
<dbReference type="PROSITE" id="PS51257">
    <property type="entry name" value="PROKAR_LIPOPROTEIN"/>
    <property type="match status" value="1"/>
</dbReference>
<dbReference type="InterPro" id="IPR036291">
    <property type="entry name" value="NAD(P)-bd_dom_sf"/>
</dbReference>
<evidence type="ECO:0000256" key="5">
    <source>
        <dbReference type="ARBA" id="ARBA00023268"/>
    </source>
</evidence>
<dbReference type="SMART" id="SM00827">
    <property type="entry name" value="PKS_AT"/>
    <property type="match status" value="1"/>
</dbReference>
<dbReference type="GO" id="GO:0016491">
    <property type="term" value="F:oxidoreductase activity"/>
    <property type="evidence" value="ECO:0007669"/>
    <property type="project" value="InterPro"/>
</dbReference>
<dbReference type="Pfam" id="PF21089">
    <property type="entry name" value="PKS_DH_N"/>
    <property type="match status" value="1"/>
</dbReference>